<dbReference type="EMBL" id="ANJA01000614">
    <property type="protein sequence ID" value="ETO82895.1"/>
    <property type="molecule type" value="Genomic_DNA"/>
</dbReference>
<accession>A0A081AVI4</accession>
<feature type="region of interest" description="Disordered" evidence="1">
    <location>
        <begin position="332"/>
        <end position="353"/>
    </location>
</feature>
<comment type="caution">
    <text evidence="2">The sequence shown here is derived from an EMBL/GenBank/DDBJ whole genome shotgun (WGS) entry which is preliminary data.</text>
</comment>
<dbReference type="Proteomes" id="UP000028582">
    <property type="component" value="Unassembled WGS sequence"/>
</dbReference>
<dbReference type="AlphaFoldDB" id="A0A081AVI4"/>
<organism evidence="2 3">
    <name type="scientific">Phytophthora nicotianae P1976</name>
    <dbReference type="NCBI Taxonomy" id="1317066"/>
    <lineage>
        <taxon>Eukaryota</taxon>
        <taxon>Sar</taxon>
        <taxon>Stramenopiles</taxon>
        <taxon>Oomycota</taxon>
        <taxon>Peronosporomycetes</taxon>
        <taxon>Peronosporales</taxon>
        <taxon>Peronosporaceae</taxon>
        <taxon>Phytophthora</taxon>
    </lineage>
</organism>
<evidence type="ECO:0000313" key="2">
    <source>
        <dbReference type="EMBL" id="ETO82895.1"/>
    </source>
</evidence>
<feature type="region of interest" description="Disordered" evidence="1">
    <location>
        <begin position="1"/>
        <end position="54"/>
    </location>
</feature>
<dbReference type="OrthoDB" id="92149at2759"/>
<evidence type="ECO:0000313" key="3">
    <source>
        <dbReference type="Proteomes" id="UP000028582"/>
    </source>
</evidence>
<feature type="compositionally biased region" description="Basic and acidic residues" evidence="1">
    <location>
        <begin position="344"/>
        <end position="353"/>
    </location>
</feature>
<proteinExistence type="predicted"/>
<evidence type="ECO:0000256" key="1">
    <source>
        <dbReference type="SAM" id="MobiDB-lite"/>
    </source>
</evidence>
<reference evidence="2 3" key="1">
    <citation type="submission" date="2013-11" db="EMBL/GenBank/DDBJ databases">
        <title>The Genome Sequence of Phytophthora parasitica P1976.</title>
        <authorList>
            <consortium name="The Broad Institute Genomics Platform"/>
            <person name="Russ C."/>
            <person name="Tyler B."/>
            <person name="Panabieres F."/>
            <person name="Shan W."/>
            <person name="Tripathy S."/>
            <person name="Grunwald N."/>
            <person name="Machado M."/>
            <person name="Johnson C.S."/>
            <person name="Walker B."/>
            <person name="Young S."/>
            <person name="Zeng Q."/>
            <person name="Gargeya S."/>
            <person name="Fitzgerald M."/>
            <person name="Haas B."/>
            <person name="Abouelleil A."/>
            <person name="Allen A.W."/>
            <person name="Alvarado L."/>
            <person name="Arachchi H.M."/>
            <person name="Berlin A.M."/>
            <person name="Chapman S.B."/>
            <person name="Gainer-Dewar J."/>
            <person name="Goldberg J."/>
            <person name="Griggs A."/>
            <person name="Gujja S."/>
            <person name="Hansen M."/>
            <person name="Howarth C."/>
            <person name="Imamovic A."/>
            <person name="Ireland A."/>
            <person name="Larimer J."/>
            <person name="McCowan C."/>
            <person name="Murphy C."/>
            <person name="Pearson M."/>
            <person name="Poon T.W."/>
            <person name="Priest M."/>
            <person name="Roberts A."/>
            <person name="Saif S."/>
            <person name="Shea T."/>
            <person name="Sisk P."/>
            <person name="Sykes S."/>
            <person name="Wortman J."/>
            <person name="Nusbaum C."/>
            <person name="Birren B."/>
        </authorList>
    </citation>
    <scope>NUCLEOTIDE SEQUENCE [LARGE SCALE GENOMIC DNA]</scope>
    <source>
        <strain evidence="2 3">P1976</strain>
    </source>
</reference>
<sequence>MESQDQRPPEQAVGSSPDHSRPLRTRSHPPFSPYSSTTRPLLRETRSLDSSTLPTAIEESQSIAEENQEFLYLLLVKPIVKTTVRQRDTSGNMLRDTVKSEISLEEILQQLWNEFTPRVKGRAVKTDGVWTREEPNISEWWNVMQFKVKKHVVDVSKTESAWNLWLVKMRGQTVKLLIYEYGADIARAQDLEDFRAAHVVPDTDRAGAPSERSLGDVVQSLKEAWITTFQAEDVVWPLRGNHVTRNLDRSTWDAMIRQPPPQQLVHLFRPASTSLEGFVADLAESANVVLDCVNGYAFDWEAFGQRLDMHKANLETRKAVIVAFIRDLAPPSPSSVQDPMIRLENAEDVDHAD</sequence>
<name>A0A081AVI4_PHYNI</name>
<protein>
    <submittedName>
        <fullName evidence="2">Uncharacterized protein</fullName>
    </submittedName>
</protein>
<gene>
    <name evidence="2" type="ORF">F444_03018</name>
</gene>